<keyword evidence="5" id="KW-0444">Lipid biosynthesis</keyword>
<dbReference type="InterPro" id="IPR045034">
    <property type="entry name" value="O-acyltransferase_WSD1-like"/>
</dbReference>
<dbReference type="Pfam" id="PF03007">
    <property type="entry name" value="WS_DGAT_cat"/>
    <property type="match status" value="1"/>
</dbReference>
<dbReference type="Pfam" id="PF06974">
    <property type="entry name" value="WS_DGAT_C"/>
    <property type="match status" value="1"/>
</dbReference>
<keyword evidence="8" id="KW-0443">Lipid metabolism</keyword>
<dbReference type="PANTHER" id="PTHR31650:SF1">
    <property type="entry name" value="WAX ESTER SYNTHASE_DIACYLGLYCEROL ACYLTRANSFERASE 4-RELATED"/>
    <property type="match status" value="1"/>
</dbReference>
<keyword evidence="14" id="KW-1185">Reference proteome</keyword>
<evidence type="ECO:0000313" key="14">
    <source>
        <dbReference type="Proteomes" id="UP001156441"/>
    </source>
</evidence>
<name>A0ABT2J1M4_9PSEU</name>
<feature type="domain" description="O-acyltransferase WSD1-like N-terminal" evidence="11">
    <location>
        <begin position="8"/>
        <end position="226"/>
    </location>
</feature>
<evidence type="ECO:0000256" key="9">
    <source>
        <dbReference type="ARBA" id="ARBA00023315"/>
    </source>
</evidence>
<comment type="pathway">
    <text evidence="2">Lipid metabolism.</text>
</comment>
<evidence type="ECO:0000256" key="6">
    <source>
        <dbReference type="ARBA" id="ARBA00022679"/>
    </source>
</evidence>
<evidence type="ECO:0000313" key="13">
    <source>
        <dbReference type="EMBL" id="MCT2581758.1"/>
    </source>
</evidence>
<evidence type="ECO:0000256" key="7">
    <source>
        <dbReference type="ARBA" id="ARBA00022798"/>
    </source>
</evidence>
<sequence>MTAAPRRLTGLEHAFVTYEARAGNLQIGGLSSFAGPTPALDDVRRSVAARLGALPELGMALRRTGRRLDWVPREVDLTRHVRERVAEQAEWPAVADEIMARRLVRDAPCWELWLLRGRSADEWAILFKAHHALLDGAAMIEATCRIAGHPRRTPAAARPRPARRRGHDLLTVVRGAVRYAARFLPLASHPFTTKGRTGHRRFAWASLPMARLLAVAARQGCTVNDLFLAALATALREWPHTPWRGSIRPVWTLVPADLHERDGDHELSTKVVNLRVALPCDDPDPHRRLRTISAAMAAAKGSGQVGVAGAATRALPGWFVRAVFAVTFSRWHIDLLASNVRGPQGLLHYLGAPLTRMVPLGFVPRRHPLAAYLMTHGDQVCVGFAVDSTLPDGQELCRLWVRALLELDEPDVDGSQDQCTPPSIAHR</sequence>
<protein>
    <recommendedName>
        <fullName evidence="4">diacylglycerol O-acyltransferase</fullName>
        <ecNumber evidence="4">2.3.1.20</ecNumber>
    </recommendedName>
</protein>
<comment type="catalytic activity">
    <reaction evidence="10">
        <text>an acyl-CoA + a 1,2-diacyl-sn-glycerol = a triacyl-sn-glycerol + CoA</text>
        <dbReference type="Rhea" id="RHEA:10868"/>
        <dbReference type="ChEBI" id="CHEBI:17815"/>
        <dbReference type="ChEBI" id="CHEBI:57287"/>
        <dbReference type="ChEBI" id="CHEBI:58342"/>
        <dbReference type="ChEBI" id="CHEBI:64615"/>
        <dbReference type="EC" id="2.3.1.20"/>
    </reaction>
</comment>
<proteinExistence type="inferred from homology"/>
<evidence type="ECO:0000259" key="12">
    <source>
        <dbReference type="Pfam" id="PF06974"/>
    </source>
</evidence>
<dbReference type="SUPFAM" id="SSF52777">
    <property type="entry name" value="CoA-dependent acyltransferases"/>
    <property type="match status" value="2"/>
</dbReference>
<dbReference type="Proteomes" id="UP001156441">
    <property type="component" value="Unassembled WGS sequence"/>
</dbReference>
<comment type="pathway">
    <text evidence="1">Glycerolipid metabolism; triacylglycerol biosynthesis.</text>
</comment>
<reference evidence="13 14" key="1">
    <citation type="submission" date="2021-02" db="EMBL/GenBank/DDBJ databases">
        <title>Actinophytocola xerophila sp. nov., isolated from soil of cotton cropping field.</title>
        <authorList>
            <person name="Huang R."/>
            <person name="Chen X."/>
            <person name="Ge X."/>
            <person name="Liu W."/>
        </authorList>
    </citation>
    <scope>NUCLEOTIDE SEQUENCE [LARGE SCALE GENOMIC DNA]</scope>
    <source>
        <strain evidence="13 14">S1-96</strain>
    </source>
</reference>
<evidence type="ECO:0000259" key="11">
    <source>
        <dbReference type="Pfam" id="PF03007"/>
    </source>
</evidence>
<gene>
    <name evidence="13" type="ORF">JT362_01320</name>
</gene>
<dbReference type="EMBL" id="JAFFZE010000003">
    <property type="protein sequence ID" value="MCT2581758.1"/>
    <property type="molecule type" value="Genomic_DNA"/>
</dbReference>
<evidence type="ECO:0000256" key="2">
    <source>
        <dbReference type="ARBA" id="ARBA00005189"/>
    </source>
</evidence>
<dbReference type="EC" id="2.3.1.20" evidence="4"/>
<keyword evidence="7" id="KW-0319">Glycerol metabolism</keyword>
<dbReference type="RefSeq" id="WP_260189115.1">
    <property type="nucleotide sequence ID" value="NZ_JAFFZE010000003.1"/>
</dbReference>
<evidence type="ECO:0000256" key="1">
    <source>
        <dbReference type="ARBA" id="ARBA00004771"/>
    </source>
</evidence>
<accession>A0ABT2J1M4</accession>
<keyword evidence="9" id="KW-0012">Acyltransferase</keyword>
<evidence type="ECO:0000256" key="5">
    <source>
        <dbReference type="ARBA" id="ARBA00022516"/>
    </source>
</evidence>
<dbReference type="PANTHER" id="PTHR31650">
    <property type="entry name" value="O-ACYLTRANSFERASE (WSD1-LIKE) FAMILY PROTEIN"/>
    <property type="match status" value="1"/>
</dbReference>
<comment type="caution">
    <text evidence="13">The sequence shown here is derived from an EMBL/GenBank/DDBJ whole genome shotgun (WGS) entry which is preliminary data.</text>
</comment>
<feature type="domain" description="O-acyltransferase WSD1 C-terminal" evidence="12">
    <location>
        <begin position="275"/>
        <end position="407"/>
    </location>
</feature>
<evidence type="ECO:0000256" key="8">
    <source>
        <dbReference type="ARBA" id="ARBA00023098"/>
    </source>
</evidence>
<keyword evidence="6" id="KW-0808">Transferase</keyword>
<dbReference type="InterPro" id="IPR009721">
    <property type="entry name" value="O-acyltransferase_WSD1_C"/>
</dbReference>
<comment type="similarity">
    <text evidence="3">Belongs to the long-chain O-acyltransferase family.</text>
</comment>
<organism evidence="13 14">
    <name type="scientific">Actinophytocola gossypii</name>
    <dbReference type="NCBI Taxonomy" id="2812003"/>
    <lineage>
        <taxon>Bacteria</taxon>
        <taxon>Bacillati</taxon>
        <taxon>Actinomycetota</taxon>
        <taxon>Actinomycetes</taxon>
        <taxon>Pseudonocardiales</taxon>
        <taxon>Pseudonocardiaceae</taxon>
    </lineage>
</organism>
<dbReference type="InterPro" id="IPR004255">
    <property type="entry name" value="O-acyltransferase_WSD1_N"/>
</dbReference>
<evidence type="ECO:0000256" key="10">
    <source>
        <dbReference type="ARBA" id="ARBA00048109"/>
    </source>
</evidence>
<evidence type="ECO:0000256" key="3">
    <source>
        <dbReference type="ARBA" id="ARBA00009587"/>
    </source>
</evidence>
<evidence type="ECO:0000256" key="4">
    <source>
        <dbReference type="ARBA" id="ARBA00013244"/>
    </source>
</evidence>